<sequence length="77" mass="9176">MEQTWNTLLLRSDISFPHQTFLELQSCHRCVQQRRNQRGQSVIWDLVFTLPLLFLTGNDMICTFLGCAWMKIIEHHK</sequence>
<accession>A0AAN8GB23</accession>
<feature type="transmembrane region" description="Helical" evidence="1">
    <location>
        <begin position="46"/>
        <end position="70"/>
    </location>
</feature>
<protein>
    <submittedName>
        <fullName evidence="2">Uncharacterized protein</fullName>
    </submittedName>
</protein>
<keyword evidence="1" id="KW-1133">Transmembrane helix</keyword>
<keyword evidence="3" id="KW-1185">Reference proteome</keyword>
<comment type="caution">
    <text evidence="2">The sequence shown here is derived from an EMBL/GenBank/DDBJ whole genome shotgun (WGS) entry which is preliminary data.</text>
</comment>
<dbReference type="AlphaFoldDB" id="A0AAN8GB23"/>
<keyword evidence="1" id="KW-0472">Membrane</keyword>
<gene>
    <name evidence="2" type="ORF">CesoFtcFv8_027182</name>
</gene>
<evidence type="ECO:0000313" key="3">
    <source>
        <dbReference type="Proteomes" id="UP001335648"/>
    </source>
</evidence>
<name>A0AAN8GB23_9TELE</name>
<evidence type="ECO:0000256" key="1">
    <source>
        <dbReference type="SAM" id="Phobius"/>
    </source>
</evidence>
<proteinExistence type="predicted"/>
<keyword evidence="1" id="KW-0812">Transmembrane</keyword>
<evidence type="ECO:0000313" key="2">
    <source>
        <dbReference type="EMBL" id="KAK5876186.1"/>
    </source>
</evidence>
<dbReference type="EMBL" id="JAULUE010002068">
    <property type="protein sequence ID" value="KAK5876186.1"/>
    <property type="molecule type" value="Genomic_DNA"/>
</dbReference>
<organism evidence="2 3">
    <name type="scientific">Champsocephalus esox</name>
    <name type="common">pike icefish</name>
    <dbReference type="NCBI Taxonomy" id="159716"/>
    <lineage>
        <taxon>Eukaryota</taxon>
        <taxon>Metazoa</taxon>
        <taxon>Chordata</taxon>
        <taxon>Craniata</taxon>
        <taxon>Vertebrata</taxon>
        <taxon>Euteleostomi</taxon>
        <taxon>Actinopterygii</taxon>
        <taxon>Neopterygii</taxon>
        <taxon>Teleostei</taxon>
        <taxon>Neoteleostei</taxon>
        <taxon>Acanthomorphata</taxon>
        <taxon>Eupercaria</taxon>
        <taxon>Perciformes</taxon>
        <taxon>Notothenioidei</taxon>
        <taxon>Channichthyidae</taxon>
        <taxon>Champsocephalus</taxon>
    </lineage>
</organism>
<reference evidence="2 3" key="1">
    <citation type="journal article" date="2023" name="Mol. Biol. Evol.">
        <title>Genomics of Secondarily Temperate Adaptation in the Only Non-Antarctic Icefish.</title>
        <authorList>
            <person name="Rivera-Colon A.G."/>
            <person name="Rayamajhi N."/>
            <person name="Minhas B.F."/>
            <person name="Madrigal G."/>
            <person name="Bilyk K.T."/>
            <person name="Yoon V."/>
            <person name="Hune M."/>
            <person name="Gregory S."/>
            <person name="Cheng C.H.C."/>
            <person name="Catchen J.M."/>
        </authorList>
    </citation>
    <scope>NUCLEOTIDE SEQUENCE [LARGE SCALE GENOMIC DNA]</scope>
    <source>
        <strain evidence="2">JC2023a</strain>
    </source>
</reference>
<dbReference type="Proteomes" id="UP001335648">
    <property type="component" value="Unassembled WGS sequence"/>
</dbReference>